<dbReference type="InterPro" id="IPR053162">
    <property type="entry name" value="DnaD"/>
</dbReference>
<dbReference type="Proteomes" id="UP000004315">
    <property type="component" value="Unassembled WGS sequence"/>
</dbReference>
<protein>
    <submittedName>
        <fullName evidence="3">DnaD domain protein</fullName>
    </submittedName>
</protein>
<name>B7C8V4_9FIRM</name>
<dbReference type="AlphaFoldDB" id="B7C8V4"/>
<dbReference type="InterPro" id="IPR036388">
    <property type="entry name" value="WH-like_DNA-bd_sf"/>
</dbReference>
<dbReference type="STRING" id="518637.EUBIFOR_00610"/>
<comment type="caution">
    <text evidence="3">The sequence shown here is derived from an EMBL/GenBank/DDBJ whole genome shotgun (WGS) entry which is preliminary data.</text>
</comment>
<dbReference type="EMBL" id="ABYT01000038">
    <property type="protein sequence ID" value="EEC90808.1"/>
    <property type="molecule type" value="Genomic_DNA"/>
</dbReference>
<keyword evidence="4" id="KW-1185">Reference proteome</keyword>
<dbReference type="InterPro" id="IPR034829">
    <property type="entry name" value="DnaD-like_sf"/>
</dbReference>
<feature type="domain" description="DnaB/C C-terminal" evidence="2">
    <location>
        <begin position="111"/>
        <end position="174"/>
    </location>
</feature>
<dbReference type="HOGENOM" id="CLU_091656_2_0_9"/>
<dbReference type="PANTHER" id="PTHR37293">
    <property type="entry name" value="PHAGE REPLICATION PROTEIN-RELATED"/>
    <property type="match status" value="1"/>
</dbReference>
<dbReference type="InterPro" id="IPR006343">
    <property type="entry name" value="DnaB/C_C"/>
</dbReference>
<dbReference type="NCBIfam" id="TIGR01446">
    <property type="entry name" value="DnaD_dom"/>
    <property type="match status" value="1"/>
</dbReference>
<gene>
    <name evidence="3" type="ORF">EUBIFOR_00610</name>
</gene>
<dbReference type="Pfam" id="PF07261">
    <property type="entry name" value="DnaB_2"/>
    <property type="match status" value="1"/>
</dbReference>
<proteinExistence type="inferred from homology"/>
<feature type="non-terminal residue" evidence="3">
    <location>
        <position position="1"/>
    </location>
</feature>
<evidence type="ECO:0000313" key="3">
    <source>
        <dbReference type="EMBL" id="EEC90808.1"/>
    </source>
</evidence>
<comment type="similarity">
    <text evidence="1">Belongs to the DnaB/DnaD family.</text>
</comment>
<dbReference type="Gene3D" id="1.10.10.10">
    <property type="entry name" value="Winged helix-like DNA-binding domain superfamily/Winged helix DNA-binding domain"/>
    <property type="match status" value="1"/>
</dbReference>
<dbReference type="Gene3D" id="1.10.10.630">
    <property type="entry name" value="DnaD domain-like"/>
    <property type="match status" value="1"/>
</dbReference>
<dbReference type="eggNOG" id="COG3935">
    <property type="taxonomic scope" value="Bacteria"/>
</dbReference>
<dbReference type="SUPFAM" id="SSF158499">
    <property type="entry name" value="DnaD domain-like"/>
    <property type="match status" value="1"/>
</dbReference>
<organism evidence="3 4">
    <name type="scientific">Holdemanella biformis DSM 3989</name>
    <dbReference type="NCBI Taxonomy" id="518637"/>
    <lineage>
        <taxon>Bacteria</taxon>
        <taxon>Bacillati</taxon>
        <taxon>Bacillota</taxon>
        <taxon>Erysipelotrichia</taxon>
        <taxon>Erysipelotrichales</taxon>
        <taxon>Erysipelotrichaceae</taxon>
        <taxon>Holdemanella</taxon>
    </lineage>
</organism>
<evidence type="ECO:0000313" key="4">
    <source>
        <dbReference type="Proteomes" id="UP000004315"/>
    </source>
</evidence>
<dbReference type="PANTHER" id="PTHR37293:SF5">
    <property type="entry name" value="DNA REPLICATION PROTEIN"/>
    <property type="match status" value="1"/>
</dbReference>
<reference evidence="3 4" key="1">
    <citation type="submission" date="2008-11" db="EMBL/GenBank/DDBJ databases">
        <title>Draft genome sequence of Eubacterium biforme (DSM 3989).</title>
        <authorList>
            <person name="Sudarsanam P."/>
            <person name="Ley R."/>
            <person name="Guruge J."/>
            <person name="Turnbaugh P.J."/>
            <person name="Mahowald M."/>
            <person name="Liep D."/>
            <person name="Gordon J."/>
        </authorList>
    </citation>
    <scope>NUCLEOTIDE SEQUENCE [LARGE SCALE GENOMIC DNA]</scope>
    <source>
        <strain evidence="3 4">DSM 3989</strain>
    </source>
</reference>
<accession>B7C8V4</accession>
<dbReference type="RefSeq" id="WP_003864418.1">
    <property type="nucleotide sequence ID" value="NZ_DS996841.1"/>
</dbReference>
<evidence type="ECO:0000256" key="1">
    <source>
        <dbReference type="ARBA" id="ARBA00093462"/>
    </source>
</evidence>
<evidence type="ECO:0000259" key="2">
    <source>
        <dbReference type="Pfam" id="PF07261"/>
    </source>
</evidence>
<sequence length="182" mass="21144">DTIMADFDFNAPYVDRRTWIIDHLQDLILEPKEILVVLLIDFFNQQHISIDHELISEKLKISVDEVEDIFTELSDKGYLSLDYADGSLIFNIEGIFELSKASDTSIDRSLLEQFEMEFAHPLSSTQMQRIIDMASMYDERRVICALNEAVCNEACDLNYIERILQNWQQKGLSTEDIENGKR</sequence>